<dbReference type="Proteomes" id="UP001500979">
    <property type="component" value="Unassembled WGS sequence"/>
</dbReference>
<evidence type="ECO:0000256" key="1">
    <source>
        <dbReference type="ARBA" id="ARBA00004651"/>
    </source>
</evidence>
<evidence type="ECO:0000256" key="4">
    <source>
        <dbReference type="ARBA" id="ARBA00022475"/>
    </source>
</evidence>
<evidence type="ECO:0000256" key="8">
    <source>
        <dbReference type="ARBA" id="ARBA00023136"/>
    </source>
</evidence>
<keyword evidence="8 9" id="KW-0472">Membrane</keyword>
<evidence type="ECO:0000256" key="6">
    <source>
        <dbReference type="ARBA" id="ARBA00022970"/>
    </source>
</evidence>
<feature type="transmembrane region" description="Helical" evidence="9">
    <location>
        <begin position="200"/>
        <end position="218"/>
    </location>
</feature>
<keyword evidence="6" id="KW-0029">Amino-acid transport</keyword>
<protein>
    <submittedName>
        <fullName evidence="11">Amino acid ABC transporter permease</fullName>
    </submittedName>
</protein>
<accession>A0ABN3VGZ4</accession>
<dbReference type="Pfam" id="PF00528">
    <property type="entry name" value="BPD_transp_1"/>
    <property type="match status" value="1"/>
</dbReference>
<keyword evidence="12" id="KW-1185">Reference proteome</keyword>
<dbReference type="InterPro" id="IPR043429">
    <property type="entry name" value="ArtM/GltK/GlnP/TcyL/YhdX-like"/>
</dbReference>
<evidence type="ECO:0000313" key="11">
    <source>
        <dbReference type="EMBL" id="GAA2800089.1"/>
    </source>
</evidence>
<dbReference type="Gene3D" id="1.10.3720.10">
    <property type="entry name" value="MetI-like"/>
    <property type="match status" value="1"/>
</dbReference>
<evidence type="ECO:0000256" key="3">
    <source>
        <dbReference type="ARBA" id="ARBA00022448"/>
    </source>
</evidence>
<dbReference type="PROSITE" id="PS50928">
    <property type="entry name" value="ABC_TM1"/>
    <property type="match status" value="1"/>
</dbReference>
<keyword evidence="5 9" id="KW-0812">Transmembrane</keyword>
<evidence type="ECO:0000313" key="12">
    <source>
        <dbReference type="Proteomes" id="UP001500979"/>
    </source>
</evidence>
<feature type="transmembrane region" description="Helical" evidence="9">
    <location>
        <begin position="95"/>
        <end position="116"/>
    </location>
</feature>
<gene>
    <name evidence="11" type="ORF">GCM10010470_38970</name>
</gene>
<evidence type="ECO:0000256" key="7">
    <source>
        <dbReference type="ARBA" id="ARBA00022989"/>
    </source>
</evidence>
<feature type="transmembrane region" description="Helical" evidence="9">
    <location>
        <begin position="36"/>
        <end position="56"/>
    </location>
</feature>
<dbReference type="InterPro" id="IPR010065">
    <property type="entry name" value="AA_ABC_transptr_permease_3TM"/>
</dbReference>
<proteinExistence type="inferred from homology"/>
<evidence type="ECO:0000256" key="5">
    <source>
        <dbReference type="ARBA" id="ARBA00022692"/>
    </source>
</evidence>
<keyword evidence="4" id="KW-1003">Cell membrane</keyword>
<feature type="domain" description="ABC transmembrane type-1" evidence="10">
    <location>
        <begin position="30"/>
        <end position="219"/>
    </location>
</feature>
<comment type="subcellular location">
    <subcellularLocation>
        <location evidence="1 9">Cell membrane</location>
        <topology evidence="1 9">Multi-pass membrane protein</topology>
    </subcellularLocation>
</comment>
<organism evidence="11 12">
    <name type="scientific">Saccharopolyspora taberi</name>
    <dbReference type="NCBI Taxonomy" id="60895"/>
    <lineage>
        <taxon>Bacteria</taxon>
        <taxon>Bacillati</taxon>
        <taxon>Actinomycetota</taxon>
        <taxon>Actinomycetes</taxon>
        <taxon>Pseudonocardiales</taxon>
        <taxon>Pseudonocardiaceae</taxon>
        <taxon>Saccharopolyspora</taxon>
    </lineage>
</organism>
<dbReference type="InterPro" id="IPR000515">
    <property type="entry name" value="MetI-like"/>
</dbReference>
<evidence type="ECO:0000259" key="10">
    <source>
        <dbReference type="PROSITE" id="PS50928"/>
    </source>
</evidence>
<dbReference type="InterPro" id="IPR035906">
    <property type="entry name" value="MetI-like_sf"/>
</dbReference>
<comment type="similarity">
    <text evidence="2">Belongs to the binding-protein-dependent transport system permease family. HisMQ subfamily.</text>
</comment>
<name>A0ABN3VGZ4_9PSEU</name>
<dbReference type="PANTHER" id="PTHR30614:SF37">
    <property type="entry name" value="AMINO-ACID ABC TRANSPORTER PERMEASE PROTEIN YHDX-RELATED"/>
    <property type="match status" value="1"/>
</dbReference>
<reference evidence="11 12" key="1">
    <citation type="journal article" date="2019" name="Int. J. Syst. Evol. Microbiol.">
        <title>The Global Catalogue of Microorganisms (GCM) 10K type strain sequencing project: providing services to taxonomists for standard genome sequencing and annotation.</title>
        <authorList>
            <consortium name="The Broad Institute Genomics Platform"/>
            <consortium name="The Broad Institute Genome Sequencing Center for Infectious Disease"/>
            <person name="Wu L."/>
            <person name="Ma J."/>
        </authorList>
    </citation>
    <scope>NUCLEOTIDE SEQUENCE [LARGE SCALE GENOMIC DNA]</scope>
    <source>
        <strain evidence="11 12">JCM 9383</strain>
    </source>
</reference>
<evidence type="ECO:0000256" key="2">
    <source>
        <dbReference type="ARBA" id="ARBA00010072"/>
    </source>
</evidence>
<feature type="transmembrane region" description="Helical" evidence="9">
    <location>
        <begin position="157"/>
        <end position="180"/>
    </location>
</feature>
<dbReference type="PANTHER" id="PTHR30614">
    <property type="entry name" value="MEMBRANE COMPONENT OF AMINO ACID ABC TRANSPORTER"/>
    <property type="match status" value="1"/>
</dbReference>
<comment type="caution">
    <text evidence="11">The sequence shown here is derived from an EMBL/GenBank/DDBJ whole genome shotgun (WGS) entry which is preliminary data.</text>
</comment>
<evidence type="ECO:0000256" key="9">
    <source>
        <dbReference type="RuleBase" id="RU363032"/>
    </source>
</evidence>
<dbReference type="CDD" id="cd06261">
    <property type="entry name" value="TM_PBP2"/>
    <property type="match status" value="1"/>
</dbReference>
<keyword evidence="3 9" id="KW-0813">Transport</keyword>
<dbReference type="NCBIfam" id="TIGR01726">
    <property type="entry name" value="HEQRo_perm_3TM"/>
    <property type="match status" value="1"/>
</dbReference>
<keyword evidence="7 9" id="KW-1133">Transmembrane helix</keyword>
<sequence>MPARAGTRSVLEFSLIDILVEYGHVLAAGFLRTIELFLLAAAGSLVLGTILATLRVSPVPALRAVGTGYVTLLRNTPLTLVFFFFVFAYPKLELVQFPFFTASVIALTIYTSAFVCEVLRAGINTVPVGQAEAARSIGLGFAQSLTSVILPQAFRAVVPPLVSVLIALLKNTTVAAGFSVDEVGSVIPFLNEVGEPTTNAFVWIAVGFLVLVIPLTLVQRSFEKRWSVAR</sequence>
<dbReference type="SUPFAM" id="SSF161098">
    <property type="entry name" value="MetI-like"/>
    <property type="match status" value="1"/>
</dbReference>
<dbReference type="EMBL" id="BAAAUX010000016">
    <property type="protein sequence ID" value="GAA2800089.1"/>
    <property type="molecule type" value="Genomic_DNA"/>
</dbReference>
<feature type="transmembrane region" description="Helical" evidence="9">
    <location>
        <begin position="68"/>
        <end position="89"/>
    </location>
</feature>